<dbReference type="PANTHER" id="PTHR44240">
    <property type="entry name" value="DNAJ DOMAIN (PROKARYOTIC HEAT SHOCK PROTEIN)-RELATED"/>
    <property type="match status" value="1"/>
</dbReference>
<organism evidence="3 4">
    <name type="scientific">Clavibacter phaseoli</name>
    <dbReference type="NCBI Taxonomy" id="1734031"/>
    <lineage>
        <taxon>Bacteria</taxon>
        <taxon>Bacillati</taxon>
        <taxon>Actinomycetota</taxon>
        <taxon>Actinomycetes</taxon>
        <taxon>Micrococcales</taxon>
        <taxon>Microbacteriaceae</taxon>
        <taxon>Clavibacter</taxon>
    </lineage>
</organism>
<protein>
    <submittedName>
        <fullName evidence="3">J domain-containing protein</fullName>
    </submittedName>
</protein>
<dbReference type="SUPFAM" id="SSF46565">
    <property type="entry name" value="Chaperone J-domain"/>
    <property type="match status" value="1"/>
</dbReference>
<gene>
    <name evidence="3" type="ORF">ITJ42_12175</name>
</gene>
<dbReference type="AlphaFoldDB" id="A0A8I0SAC5"/>
<dbReference type="Gene3D" id="1.10.287.110">
    <property type="entry name" value="DnaJ domain"/>
    <property type="match status" value="1"/>
</dbReference>
<feature type="compositionally biased region" description="Low complexity" evidence="1">
    <location>
        <begin position="86"/>
        <end position="96"/>
    </location>
</feature>
<dbReference type="InterPro" id="IPR052276">
    <property type="entry name" value="Diphthamide-biosynth_chaperone"/>
</dbReference>
<evidence type="ECO:0000313" key="3">
    <source>
        <dbReference type="EMBL" id="MBF4631973.1"/>
    </source>
</evidence>
<dbReference type="CDD" id="cd06257">
    <property type="entry name" value="DnaJ"/>
    <property type="match status" value="1"/>
</dbReference>
<feature type="region of interest" description="Disordered" evidence="1">
    <location>
        <begin position="66"/>
        <end position="96"/>
    </location>
</feature>
<accession>A0A8I0SAC5</accession>
<dbReference type="Proteomes" id="UP000634579">
    <property type="component" value="Unassembled WGS sequence"/>
</dbReference>
<proteinExistence type="predicted"/>
<feature type="domain" description="J" evidence="2">
    <location>
        <begin position="11"/>
        <end position="72"/>
    </location>
</feature>
<dbReference type="InterPro" id="IPR001623">
    <property type="entry name" value="DnaJ_domain"/>
</dbReference>
<dbReference type="InterPro" id="IPR036869">
    <property type="entry name" value="J_dom_sf"/>
</dbReference>
<dbReference type="EMBL" id="JADKRP010000002">
    <property type="protein sequence ID" value="MBF4631973.1"/>
    <property type="molecule type" value="Genomic_DNA"/>
</dbReference>
<keyword evidence="4" id="KW-1185">Reference proteome</keyword>
<name>A0A8I0SAC5_9MICO</name>
<evidence type="ECO:0000313" key="4">
    <source>
        <dbReference type="Proteomes" id="UP000634579"/>
    </source>
</evidence>
<dbReference type="SMART" id="SM00271">
    <property type="entry name" value="DnaJ"/>
    <property type="match status" value="1"/>
</dbReference>
<dbReference type="PANTHER" id="PTHR44240:SF10">
    <property type="entry name" value="J DOMAIN-CONTAINING PROTEIN"/>
    <property type="match status" value="1"/>
</dbReference>
<dbReference type="Pfam" id="PF00226">
    <property type="entry name" value="DnaJ"/>
    <property type="match status" value="1"/>
</dbReference>
<comment type="caution">
    <text evidence="3">The sequence shown here is derived from an EMBL/GenBank/DDBJ whole genome shotgun (WGS) entry which is preliminary data.</text>
</comment>
<dbReference type="PROSITE" id="PS50076">
    <property type="entry name" value="DNAJ_2"/>
    <property type="match status" value="1"/>
</dbReference>
<evidence type="ECO:0000259" key="2">
    <source>
        <dbReference type="PROSITE" id="PS50076"/>
    </source>
</evidence>
<sequence>MSRAGSPADRTPYEVLGVDPAADTATLRAAYRRLVRATHPDTGGEAHLFHAVQRAWELVGDPADRAAYDRGQGRSAAADDDDPLGPDDAGYAPAPGSGTRLGAAVHGVAGALARAHYLDRVAAWQGRAPGAELGVDPWSPELVRRAPRDVRWLLAKALAEEATARAAASLGMGATIFHDVRPLDGAGKVDHVVLAPAGLFALSSEDWGTDVQLVRGELQPVAPDPDGALAPGDAPVTWLVGAARALAASAGVRFAAAVVVVPDDALAQPVERVERGRNRGALVVRRSVLPLVLRDGVSDEGRLSVADPYAVRALLRERLTLLGPAAG</sequence>
<dbReference type="RefSeq" id="WP_194675669.1">
    <property type="nucleotide sequence ID" value="NZ_JADKRP010000002.1"/>
</dbReference>
<evidence type="ECO:0000256" key="1">
    <source>
        <dbReference type="SAM" id="MobiDB-lite"/>
    </source>
</evidence>
<reference evidence="3 4" key="1">
    <citation type="submission" date="2020-10" db="EMBL/GenBank/DDBJ databases">
        <title>Draft genome sequences of plant-associated actinobacteria.</title>
        <authorList>
            <person name="Tarlachkov S.V."/>
            <person name="Starodumova I.P."/>
            <person name="Dorofeeva L.V."/>
            <person name="Prisyazhnaya N.V."/>
            <person name="Roubtsova T.V."/>
            <person name="Chizhov V.N."/>
            <person name="Nadler S.A."/>
            <person name="Subbotin S.A."/>
            <person name="Evtushenko L.I."/>
        </authorList>
    </citation>
    <scope>NUCLEOTIDE SEQUENCE [LARGE SCALE GENOMIC DNA]</scope>
    <source>
        <strain evidence="3 4">VKM Ac-2886</strain>
    </source>
</reference>